<evidence type="ECO:0000256" key="4">
    <source>
        <dbReference type="ARBA" id="ARBA00024200"/>
    </source>
</evidence>
<dbReference type="GO" id="GO:0006777">
    <property type="term" value="P:Mo-molybdopterin cofactor biosynthetic process"/>
    <property type="evidence" value="ECO:0007669"/>
    <property type="project" value="UniProtKB-KW"/>
</dbReference>
<dbReference type="InterPro" id="IPR003749">
    <property type="entry name" value="ThiS/MoaD-like"/>
</dbReference>
<keyword evidence="3" id="KW-0501">Molybdenum cofactor biosynthesis</keyword>
<dbReference type="CDD" id="cd00754">
    <property type="entry name" value="Ubl_MoaD"/>
    <property type="match status" value="1"/>
</dbReference>
<dbReference type="Pfam" id="PF02597">
    <property type="entry name" value="ThiS"/>
    <property type="match status" value="1"/>
</dbReference>
<dbReference type="EMBL" id="AAOW01000008">
    <property type="protein sequence ID" value="EAR61491.1"/>
    <property type="molecule type" value="Genomic_DNA"/>
</dbReference>
<dbReference type="InterPro" id="IPR012675">
    <property type="entry name" value="Beta-grasp_dom_sf"/>
</dbReference>
<proteinExistence type="inferred from homology"/>
<sequence length="83" mass="9120">MAKVVYFASLRERLGLAEETVQLDADISVSGLVDRLVEQHGETWKTVFNDSQVMVAINQEMSDQEAMVSDADEVAFFPPVTGG</sequence>
<keyword evidence="2" id="KW-0547">Nucleotide-binding</keyword>
<dbReference type="NCBIfam" id="TIGR01682">
    <property type="entry name" value="moaD"/>
    <property type="match status" value="1"/>
</dbReference>
<dbReference type="GO" id="GO:0000166">
    <property type="term" value="F:nucleotide binding"/>
    <property type="evidence" value="ECO:0007669"/>
    <property type="project" value="UniProtKB-KW"/>
</dbReference>
<keyword evidence="7" id="KW-1185">Reference proteome</keyword>
<dbReference type="SUPFAM" id="SSF54285">
    <property type="entry name" value="MoaD/ThiS"/>
    <property type="match status" value="1"/>
</dbReference>
<evidence type="ECO:0000256" key="3">
    <source>
        <dbReference type="ARBA" id="ARBA00023150"/>
    </source>
</evidence>
<dbReference type="InterPro" id="IPR016155">
    <property type="entry name" value="Mopterin_synth/thiamin_S_b"/>
</dbReference>
<gene>
    <name evidence="6" type="ORF">MED92_18333</name>
</gene>
<organism evidence="6 7">
    <name type="scientific">Neptuniibacter caesariensis</name>
    <dbReference type="NCBI Taxonomy" id="207954"/>
    <lineage>
        <taxon>Bacteria</taxon>
        <taxon>Pseudomonadati</taxon>
        <taxon>Pseudomonadota</taxon>
        <taxon>Gammaproteobacteria</taxon>
        <taxon>Oceanospirillales</taxon>
        <taxon>Oceanospirillaceae</taxon>
        <taxon>Neptuniibacter</taxon>
    </lineage>
</organism>
<dbReference type="GO" id="GO:1990133">
    <property type="term" value="C:molybdopterin adenylyltransferase complex"/>
    <property type="evidence" value="ECO:0007669"/>
    <property type="project" value="TreeGrafter"/>
</dbReference>
<dbReference type="InterPro" id="IPR044672">
    <property type="entry name" value="MOCS2A"/>
</dbReference>
<evidence type="ECO:0000313" key="6">
    <source>
        <dbReference type="EMBL" id="EAR61491.1"/>
    </source>
</evidence>
<dbReference type="AlphaFoldDB" id="A0A7U8C7Z0"/>
<dbReference type="NCBIfam" id="TIGR01687">
    <property type="entry name" value="moaD_arch"/>
    <property type="match status" value="1"/>
</dbReference>
<dbReference type="Gene3D" id="3.10.20.30">
    <property type="match status" value="1"/>
</dbReference>
<accession>A0A7U8C7Z0</accession>
<evidence type="ECO:0000256" key="2">
    <source>
        <dbReference type="ARBA" id="ARBA00022741"/>
    </source>
</evidence>
<protein>
    <recommendedName>
        <fullName evidence="5">Molybdopterin synthase sulfur carrier subunit</fullName>
    </recommendedName>
</protein>
<comment type="similarity">
    <text evidence="4">Belongs to the MoaD family.</text>
</comment>
<dbReference type="OrthoDB" id="9801945at2"/>
<dbReference type="RefSeq" id="WP_007021217.1">
    <property type="nucleotide sequence ID" value="NZ_CH724125.1"/>
</dbReference>
<dbReference type="InterPro" id="IPR010038">
    <property type="entry name" value="MoaD_arc-typ"/>
</dbReference>
<evidence type="ECO:0000313" key="7">
    <source>
        <dbReference type="Proteomes" id="UP000002171"/>
    </source>
</evidence>
<dbReference type="Proteomes" id="UP000002171">
    <property type="component" value="Unassembled WGS sequence"/>
</dbReference>
<dbReference type="UniPathway" id="UPA00344"/>
<evidence type="ECO:0000256" key="1">
    <source>
        <dbReference type="ARBA" id="ARBA00005046"/>
    </source>
</evidence>
<evidence type="ECO:0000256" key="5">
    <source>
        <dbReference type="ARBA" id="ARBA00024247"/>
    </source>
</evidence>
<dbReference type="PANTHER" id="PTHR33359">
    <property type="entry name" value="MOLYBDOPTERIN SYNTHASE SULFUR CARRIER SUBUNIT"/>
    <property type="match status" value="1"/>
</dbReference>
<name>A0A7U8C7Z0_NEPCE</name>
<dbReference type="PANTHER" id="PTHR33359:SF1">
    <property type="entry name" value="MOLYBDOPTERIN SYNTHASE SULFUR CARRIER SUBUNIT"/>
    <property type="match status" value="1"/>
</dbReference>
<comment type="pathway">
    <text evidence="1">Cofactor biosynthesis; molybdopterin biosynthesis.</text>
</comment>
<comment type="caution">
    <text evidence="6">The sequence shown here is derived from an EMBL/GenBank/DDBJ whole genome shotgun (WGS) entry which is preliminary data.</text>
</comment>
<reference evidence="6 7" key="1">
    <citation type="submission" date="2006-02" db="EMBL/GenBank/DDBJ databases">
        <authorList>
            <person name="Pinhassi J."/>
            <person name="Pedros-Alio C."/>
            <person name="Ferriera S."/>
            <person name="Johnson J."/>
            <person name="Kravitz S."/>
            <person name="Halpern A."/>
            <person name="Remington K."/>
            <person name="Beeson K."/>
            <person name="Tran B."/>
            <person name="Rogers Y.-H."/>
            <person name="Friedman R."/>
            <person name="Venter J.C."/>
        </authorList>
    </citation>
    <scope>NUCLEOTIDE SEQUENCE [LARGE SCALE GENOMIC DNA]</scope>
    <source>
        <strain evidence="6 7">MED92</strain>
    </source>
</reference>
<dbReference type="FunFam" id="3.10.20.30:FF:000010">
    <property type="entry name" value="Molybdopterin synthase sulfur carrier subunit"/>
    <property type="match status" value="1"/>
</dbReference>